<feature type="compositionally biased region" description="Pro residues" evidence="1">
    <location>
        <begin position="53"/>
        <end position="73"/>
    </location>
</feature>
<gene>
    <name evidence="2" type="ORF">PVAP13_5NG062500</name>
</gene>
<proteinExistence type="predicted"/>
<evidence type="ECO:0000313" key="2">
    <source>
        <dbReference type="EMBL" id="KAG2586606.1"/>
    </source>
</evidence>
<name>A0A8T0RP02_PANVG</name>
<organism evidence="2 3">
    <name type="scientific">Panicum virgatum</name>
    <name type="common">Blackwell switchgrass</name>
    <dbReference type="NCBI Taxonomy" id="38727"/>
    <lineage>
        <taxon>Eukaryota</taxon>
        <taxon>Viridiplantae</taxon>
        <taxon>Streptophyta</taxon>
        <taxon>Embryophyta</taxon>
        <taxon>Tracheophyta</taxon>
        <taxon>Spermatophyta</taxon>
        <taxon>Magnoliopsida</taxon>
        <taxon>Liliopsida</taxon>
        <taxon>Poales</taxon>
        <taxon>Poaceae</taxon>
        <taxon>PACMAD clade</taxon>
        <taxon>Panicoideae</taxon>
        <taxon>Panicodae</taxon>
        <taxon>Paniceae</taxon>
        <taxon>Panicinae</taxon>
        <taxon>Panicum</taxon>
        <taxon>Panicum sect. Hiantes</taxon>
    </lineage>
</organism>
<reference evidence="2" key="1">
    <citation type="submission" date="2020-05" db="EMBL/GenBank/DDBJ databases">
        <title>WGS assembly of Panicum virgatum.</title>
        <authorList>
            <person name="Lovell J.T."/>
            <person name="Jenkins J."/>
            <person name="Shu S."/>
            <person name="Juenger T.E."/>
            <person name="Schmutz J."/>
        </authorList>
    </citation>
    <scope>NUCLEOTIDE SEQUENCE</scope>
    <source>
        <strain evidence="2">AP13</strain>
    </source>
</reference>
<dbReference type="Proteomes" id="UP000823388">
    <property type="component" value="Chromosome 5N"/>
</dbReference>
<dbReference type="AlphaFoldDB" id="A0A8T0RP02"/>
<dbReference type="EMBL" id="CM029046">
    <property type="protein sequence ID" value="KAG2586606.1"/>
    <property type="molecule type" value="Genomic_DNA"/>
</dbReference>
<accession>A0A8T0RP02</accession>
<feature type="region of interest" description="Disordered" evidence="1">
    <location>
        <begin position="28"/>
        <end position="134"/>
    </location>
</feature>
<comment type="caution">
    <text evidence="2">The sequence shown here is derived from an EMBL/GenBank/DDBJ whole genome shotgun (WGS) entry which is preliminary data.</text>
</comment>
<evidence type="ECO:0000256" key="1">
    <source>
        <dbReference type="SAM" id="MobiDB-lite"/>
    </source>
</evidence>
<sequence length="155" mass="16719">MTSSMEDFTKKLDGVELMVSQLETWRSSADEATDRLLSQAETVISRLQRLEAAPPPPPPPPVPPRPSTAPPHPLPRRPDLLDLNLAPHQETRPPATSWERPSGHRVATNHRDGGGGILGSQPPHPVTGLFGWGASEDPVRGSEFLGRSSFMAADG</sequence>
<protein>
    <submittedName>
        <fullName evidence="2">Uncharacterized protein</fullName>
    </submittedName>
</protein>
<evidence type="ECO:0000313" key="3">
    <source>
        <dbReference type="Proteomes" id="UP000823388"/>
    </source>
</evidence>
<keyword evidence="3" id="KW-1185">Reference proteome</keyword>